<organism evidence="2 3">
    <name type="scientific">Alteribacter lacisalsi</name>
    <dbReference type="NCBI Taxonomy" id="2045244"/>
    <lineage>
        <taxon>Bacteria</taxon>
        <taxon>Bacillati</taxon>
        <taxon>Bacillota</taxon>
        <taxon>Bacilli</taxon>
        <taxon>Bacillales</taxon>
        <taxon>Bacillaceae</taxon>
        <taxon>Alteribacter</taxon>
    </lineage>
</organism>
<dbReference type="InterPro" id="IPR024232">
    <property type="entry name" value="SpoIIIAH"/>
</dbReference>
<dbReference type="InterPro" id="IPR038503">
    <property type="entry name" value="SpoIIIAH_sf"/>
</dbReference>
<proteinExistence type="predicted"/>
<protein>
    <recommendedName>
        <fullName evidence="4">SpoIIIAH-like family protein</fullName>
    </recommendedName>
</protein>
<keyword evidence="1" id="KW-0812">Transmembrane</keyword>
<name>A0A2W0HCJ5_9BACI</name>
<evidence type="ECO:0000313" key="2">
    <source>
        <dbReference type="EMBL" id="PYZ98581.1"/>
    </source>
</evidence>
<gene>
    <name evidence="2" type="ORF">CR205_08355</name>
</gene>
<dbReference type="EMBL" id="PDOF01000001">
    <property type="protein sequence ID" value="PYZ98581.1"/>
    <property type="molecule type" value="Genomic_DNA"/>
</dbReference>
<dbReference type="OrthoDB" id="2939102at2"/>
<reference evidence="2 3" key="1">
    <citation type="submission" date="2017-10" db="EMBL/GenBank/DDBJ databases">
        <title>Bacillus sp. nov., a halophilic bacterium isolated from a Yangshapao Lake.</title>
        <authorList>
            <person name="Wang H."/>
        </authorList>
    </citation>
    <scope>NUCLEOTIDE SEQUENCE [LARGE SCALE GENOMIC DNA]</scope>
    <source>
        <strain evidence="2 3">YSP-3</strain>
    </source>
</reference>
<dbReference type="RefSeq" id="WP_110518592.1">
    <property type="nucleotide sequence ID" value="NZ_PDOF01000001.1"/>
</dbReference>
<comment type="caution">
    <text evidence="2">The sequence shown here is derived from an EMBL/GenBank/DDBJ whole genome shotgun (WGS) entry which is preliminary data.</text>
</comment>
<evidence type="ECO:0008006" key="4">
    <source>
        <dbReference type="Google" id="ProtNLM"/>
    </source>
</evidence>
<evidence type="ECO:0000256" key="1">
    <source>
        <dbReference type="SAM" id="Phobius"/>
    </source>
</evidence>
<accession>A0A2W0HCJ5</accession>
<dbReference type="Proteomes" id="UP000248066">
    <property type="component" value="Unassembled WGS sequence"/>
</dbReference>
<dbReference type="Pfam" id="PF12685">
    <property type="entry name" value="SpoIIIAH"/>
    <property type="match status" value="1"/>
</dbReference>
<sequence length="200" mass="22262">MVLKRQTVWLLTMLSLIIVLSVYYININNQDFAGLPEDNQDQNGVTEAVEGEDLEAQLQNDDSVTFVEIEDTTASAETSQYATMSADEMFEMIRLQRQDARGKANEEYADVIASAEASADVQSQAFDGREALQAMAQKEELLETLIKAKGYEDALVITEDGQVRIYVKAEGLSKEEAVQIKRLAYEELGADNIMVGYQSN</sequence>
<keyword evidence="3" id="KW-1185">Reference proteome</keyword>
<dbReference type="Gene3D" id="1.10.287.4300">
    <property type="entry name" value="Stage III sporulation protein AH-like"/>
    <property type="match status" value="1"/>
</dbReference>
<feature type="transmembrane region" description="Helical" evidence="1">
    <location>
        <begin position="7"/>
        <end position="25"/>
    </location>
</feature>
<dbReference type="AlphaFoldDB" id="A0A2W0HCJ5"/>
<keyword evidence="1" id="KW-0472">Membrane</keyword>
<keyword evidence="1" id="KW-1133">Transmembrane helix</keyword>
<evidence type="ECO:0000313" key="3">
    <source>
        <dbReference type="Proteomes" id="UP000248066"/>
    </source>
</evidence>